<dbReference type="Proteomes" id="UP000245680">
    <property type="component" value="Unassembled WGS sequence"/>
</dbReference>
<feature type="region of interest" description="Disordered" evidence="1">
    <location>
        <begin position="151"/>
        <end position="175"/>
    </location>
</feature>
<comment type="caution">
    <text evidence="3">The sequence shown here is derived from an EMBL/GenBank/DDBJ whole genome shotgun (WGS) entry which is preliminary data.</text>
</comment>
<evidence type="ECO:0000313" key="4">
    <source>
        <dbReference type="Proteomes" id="UP000245680"/>
    </source>
</evidence>
<sequence>MRLSLRNPWLKLALALSLAMNLLVLGAVGGVVLHRGEAGRGLPGLPGLHDPGLFGYVAMLPREARAALREEGRALRAEVGVQDRRAEIRARNAALAAQIAAPDLDPDALRAAFEDLAEARGEAEAALRAALIQRILALPADERAHYAERILRGRGGADGTRSSGSREGPPPASGRLWACRGSAAQILDVTGPGVCE</sequence>
<protein>
    <recommendedName>
        <fullName evidence="5">Periplasmic heavy metal sensor</fullName>
    </recommendedName>
</protein>
<keyword evidence="4" id="KW-1185">Reference proteome</keyword>
<keyword evidence="2" id="KW-1133">Transmembrane helix</keyword>
<evidence type="ECO:0000256" key="1">
    <source>
        <dbReference type="SAM" id="MobiDB-lite"/>
    </source>
</evidence>
<name>A0A2V2LEY8_9RHOB</name>
<dbReference type="Pfam" id="PF13801">
    <property type="entry name" value="Metal_resist"/>
    <property type="match status" value="1"/>
</dbReference>
<dbReference type="AlphaFoldDB" id="A0A2V2LEY8"/>
<evidence type="ECO:0000256" key="2">
    <source>
        <dbReference type="SAM" id="Phobius"/>
    </source>
</evidence>
<gene>
    <name evidence="3" type="ORF">DKT77_03025</name>
</gene>
<feature type="transmembrane region" description="Helical" evidence="2">
    <location>
        <begin position="12"/>
        <end position="33"/>
    </location>
</feature>
<evidence type="ECO:0000313" key="3">
    <source>
        <dbReference type="EMBL" id="PWR04035.1"/>
    </source>
</evidence>
<keyword evidence="2" id="KW-0812">Transmembrane</keyword>
<dbReference type="RefSeq" id="WP_109810264.1">
    <property type="nucleotide sequence ID" value="NZ_QGKU01000012.1"/>
</dbReference>
<keyword evidence="2" id="KW-0472">Membrane</keyword>
<proteinExistence type="predicted"/>
<dbReference type="EMBL" id="QGKU01000012">
    <property type="protein sequence ID" value="PWR04035.1"/>
    <property type="molecule type" value="Genomic_DNA"/>
</dbReference>
<accession>A0A2V2LEY8</accession>
<organism evidence="3 4">
    <name type="scientific">Meridianimarinicoccus roseus</name>
    <dbReference type="NCBI Taxonomy" id="2072018"/>
    <lineage>
        <taxon>Bacteria</taxon>
        <taxon>Pseudomonadati</taxon>
        <taxon>Pseudomonadota</taxon>
        <taxon>Alphaproteobacteria</taxon>
        <taxon>Rhodobacterales</taxon>
        <taxon>Paracoccaceae</taxon>
        <taxon>Meridianimarinicoccus</taxon>
    </lineage>
</organism>
<evidence type="ECO:0008006" key="5">
    <source>
        <dbReference type="Google" id="ProtNLM"/>
    </source>
</evidence>
<dbReference type="InterPro" id="IPR025961">
    <property type="entry name" value="Metal_resist"/>
</dbReference>
<reference evidence="3 4" key="1">
    <citation type="submission" date="2018-05" db="EMBL/GenBank/DDBJ databases">
        <title>Rhodobacteraceae gen. nov., sp. nov. isolated from sea water.</title>
        <authorList>
            <person name="Ren Y."/>
        </authorList>
    </citation>
    <scope>NUCLEOTIDE SEQUENCE [LARGE SCALE GENOMIC DNA]</scope>
    <source>
        <strain evidence="3 4">TG-679</strain>
    </source>
</reference>